<evidence type="ECO:0000256" key="1">
    <source>
        <dbReference type="SAM" id="MobiDB-lite"/>
    </source>
</evidence>
<reference evidence="2 3" key="1">
    <citation type="submission" date="2024-03" db="EMBL/GenBank/DDBJ databases">
        <title>Actinomycetospora sp. OC33-EN07, a novel actinomycete isolated from wild orchid (Aerides multiflora).</title>
        <authorList>
            <person name="Suriyachadkun C."/>
        </authorList>
    </citation>
    <scope>NUCLEOTIDE SEQUENCE [LARGE SCALE GENOMIC DNA]</scope>
    <source>
        <strain evidence="2 3">OC33-EN07</strain>
    </source>
</reference>
<keyword evidence="3" id="KW-1185">Reference proteome</keyword>
<gene>
    <name evidence="2" type="ORF">WCD58_15600</name>
</gene>
<dbReference type="RefSeq" id="WP_337703977.1">
    <property type="nucleotide sequence ID" value="NZ_JBBEGM010000006.1"/>
</dbReference>
<name>A0ABU8M6B7_9PSEU</name>
<feature type="compositionally biased region" description="Polar residues" evidence="1">
    <location>
        <begin position="121"/>
        <end position="132"/>
    </location>
</feature>
<comment type="caution">
    <text evidence="2">The sequence shown here is derived from an EMBL/GenBank/DDBJ whole genome shotgun (WGS) entry which is preliminary data.</text>
</comment>
<dbReference type="Proteomes" id="UP001369736">
    <property type="component" value="Unassembled WGS sequence"/>
</dbReference>
<sequence>MRSRRTASASGVSVLGEQVHATLPLLLGVELVRADIAAMVLGVGLGEVPCGGPITWALLIDGAVAGRTDEPLTDDAAQSWARRMLGEGARFQLAHTGGGYWLTDTPDLPQHPDLRQRSEFPGSSSAQGGWSR</sequence>
<protein>
    <submittedName>
        <fullName evidence="2">Uncharacterized protein</fullName>
    </submittedName>
</protein>
<feature type="region of interest" description="Disordered" evidence="1">
    <location>
        <begin position="102"/>
        <end position="132"/>
    </location>
</feature>
<evidence type="ECO:0000313" key="3">
    <source>
        <dbReference type="Proteomes" id="UP001369736"/>
    </source>
</evidence>
<accession>A0ABU8M6B7</accession>
<dbReference type="EMBL" id="JBBEGM010000006">
    <property type="protein sequence ID" value="MEJ2862596.1"/>
    <property type="molecule type" value="Genomic_DNA"/>
</dbReference>
<organism evidence="2 3">
    <name type="scientific">Actinomycetospora flava</name>
    <dbReference type="NCBI Taxonomy" id="3129232"/>
    <lineage>
        <taxon>Bacteria</taxon>
        <taxon>Bacillati</taxon>
        <taxon>Actinomycetota</taxon>
        <taxon>Actinomycetes</taxon>
        <taxon>Pseudonocardiales</taxon>
        <taxon>Pseudonocardiaceae</taxon>
        <taxon>Actinomycetospora</taxon>
    </lineage>
</organism>
<proteinExistence type="predicted"/>
<evidence type="ECO:0000313" key="2">
    <source>
        <dbReference type="EMBL" id="MEJ2862596.1"/>
    </source>
</evidence>